<proteinExistence type="predicted"/>
<sequence length="156" mass="17907">MKREQGYTLIETLVATALILILSATGLYGWQTWKQQQRLWQTASQVRDYLTFLRNDANWHNRDHKPDVQREKTHWCLVSNRQGSEPCRADNPFTLVPAWPEIALKEITPSLGFYGLRSTAWAGHIVLENPAGEWVVTVSAWGRIRLCQRAGDTTCQ</sequence>
<keyword evidence="2" id="KW-0472">Membrane</keyword>
<dbReference type="eggNOG" id="COG2165">
    <property type="taxonomic scope" value="Bacteria"/>
</dbReference>
<reference evidence="4" key="1">
    <citation type="submission" date="2014-05" db="EMBL/GenBank/DDBJ databases">
        <title>ATOL: Assembling a taxonomically balanced genome-scale reconstruction of the evolutionary history of the Enterobacteriaceae.</title>
        <authorList>
            <person name="Plunkett G. III"/>
            <person name="Neeno-Eckwall E.C."/>
            <person name="Glasner J.D."/>
            <person name="Perna N.T."/>
        </authorList>
    </citation>
    <scope>NUCLEOTIDE SEQUENCE [LARGE SCALE GENOMIC DNA]</scope>
    <source>
        <strain evidence="4">ATCC 49490</strain>
    </source>
</reference>
<dbReference type="Proteomes" id="UP000028630">
    <property type="component" value="Unassembled WGS sequence"/>
</dbReference>
<comment type="caution">
    <text evidence="3">The sequence shown here is derived from an EMBL/GenBank/DDBJ whole genome shotgun (WGS) entry which is preliminary data.</text>
</comment>
<dbReference type="OrthoDB" id="6241267at2"/>
<comment type="subcellular location">
    <subcellularLocation>
        <location evidence="1">Membrane</location>
        <topology evidence="1">Single-pass membrane protein</topology>
    </subcellularLocation>
</comment>
<dbReference type="InterPro" id="IPR012902">
    <property type="entry name" value="N_methyl_site"/>
</dbReference>
<dbReference type="InterPro" id="IPR045584">
    <property type="entry name" value="Pilin-like"/>
</dbReference>
<evidence type="ECO:0000313" key="4">
    <source>
        <dbReference type="Proteomes" id="UP000028630"/>
    </source>
</evidence>
<dbReference type="AlphaFoldDB" id="A0A085A7H2"/>
<dbReference type="NCBIfam" id="TIGR02532">
    <property type="entry name" value="IV_pilin_GFxxxE"/>
    <property type="match status" value="1"/>
</dbReference>
<name>A0A085A7H2_9ENTR</name>
<dbReference type="NCBIfam" id="NF007800">
    <property type="entry name" value="PRK10506.1"/>
    <property type="match status" value="1"/>
</dbReference>
<organism evidence="3 4">
    <name type="scientific">Trabulsiella guamensis ATCC 49490</name>
    <dbReference type="NCBI Taxonomy" id="1005994"/>
    <lineage>
        <taxon>Bacteria</taxon>
        <taxon>Pseudomonadati</taxon>
        <taxon>Pseudomonadota</taxon>
        <taxon>Gammaproteobacteria</taxon>
        <taxon>Enterobacterales</taxon>
        <taxon>Enterobacteriaceae</taxon>
        <taxon>Trabulsiella</taxon>
    </lineage>
</organism>
<evidence type="ECO:0000256" key="1">
    <source>
        <dbReference type="ARBA" id="ARBA00004167"/>
    </source>
</evidence>
<dbReference type="EMBL" id="JMTB01000085">
    <property type="protein sequence ID" value="KFC06167.1"/>
    <property type="molecule type" value="Genomic_DNA"/>
</dbReference>
<keyword evidence="4" id="KW-1185">Reference proteome</keyword>
<dbReference type="RefSeq" id="WP_038157804.1">
    <property type="nucleotide sequence ID" value="NZ_JMTB01000085.1"/>
</dbReference>
<dbReference type="Pfam" id="PF07963">
    <property type="entry name" value="N_methyl"/>
    <property type="match status" value="1"/>
</dbReference>
<dbReference type="GO" id="GO:0016020">
    <property type="term" value="C:membrane"/>
    <property type="evidence" value="ECO:0007669"/>
    <property type="project" value="UniProtKB-SubCell"/>
</dbReference>
<gene>
    <name evidence="3" type="ORF">GTGU_02688</name>
</gene>
<feature type="transmembrane region" description="Helical" evidence="2">
    <location>
        <begin position="6"/>
        <end position="30"/>
    </location>
</feature>
<dbReference type="SUPFAM" id="SSF54523">
    <property type="entry name" value="Pili subunits"/>
    <property type="match status" value="1"/>
</dbReference>
<evidence type="ECO:0000256" key="2">
    <source>
        <dbReference type="SAM" id="Phobius"/>
    </source>
</evidence>
<evidence type="ECO:0000313" key="3">
    <source>
        <dbReference type="EMBL" id="KFC06167.1"/>
    </source>
</evidence>
<keyword evidence="2" id="KW-0812">Transmembrane</keyword>
<protein>
    <submittedName>
        <fullName evidence="3">Prepilin peptidase-dependent protein A</fullName>
    </submittedName>
</protein>
<dbReference type="PROSITE" id="PS00409">
    <property type="entry name" value="PROKAR_NTER_METHYL"/>
    <property type="match status" value="1"/>
</dbReference>
<accession>A0A085A7H2</accession>
<keyword evidence="2" id="KW-1133">Transmembrane helix</keyword>